<dbReference type="AlphaFoldDB" id="A0A0N4X074"/>
<sequence length="267" mass="29077">MVLTQELSAKSSGLMRVKERMVAAAADFQGLRMMVENDQAGFSQYELGIEGVGYLTIPPGEDGESCLVRNLCWYGTVCVQTVTGARCMAKDSENNCDQKKCPSGSACEYTEPECIQDKPCYAEPKCKNQGPQVVPQEQTAEMVPNEVLIPSNQRSNPPVPACGRNEELNGCGALCEGKCENVNRGPIPCPLICLPPACACRDGFYRNANNDCVTASQCPRQCSANETFNSCGNLCEGKCENVGRVRRLFLAINKTQRKSAIDHGWVK</sequence>
<dbReference type="InterPro" id="IPR002919">
    <property type="entry name" value="TIL_dom"/>
</dbReference>
<dbReference type="InterPro" id="IPR036084">
    <property type="entry name" value="Ser_inhib-like_sf"/>
</dbReference>
<dbReference type="GO" id="GO:0004867">
    <property type="term" value="F:serine-type endopeptidase inhibitor activity"/>
    <property type="evidence" value="ECO:0007669"/>
    <property type="project" value="UniProtKB-KW"/>
</dbReference>
<dbReference type="Gene3D" id="2.10.25.10">
    <property type="entry name" value="Laminin"/>
    <property type="match status" value="1"/>
</dbReference>
<dbReference type="InterPro" id="IPR051368">
    <property type="entry name" value="SerProtInhib-TIL_Domain"/>
</dbReference>
<evidence type="ECO:0000256" key="1">
    <source>
        <dbReference type="ARBA" id="ARBA00022690"/>
    </source>
</evidence>
<gene>
    <name evidence="5" type="ORF">HPLM_LOCUS17632</name>
</gene>
<evidence type="ECO:0000259" key="4">
    <source>
        <dbReference type="Pfam" id="PF01826"/>
    </source>
</evidence>
<dbReference type="WBParaSite" id="HPLM_0001764001-mRNA-1">
    <property type="protein sequence ID" value="HPLM_0001764001-mRNA-1"/>
    <property type="gene ID" value="HPLM_0001764001"/>
</dbReference>
<dbReference type="CDD" id="cd19941">
    <property type="entry name" value="TIL"/>
    <property type="match status" value="1"/>
</dbReference>
<dbReference type="OrthoDB" id="5876692at2759"/>
<keyword evidence="6" id="KW-1185">Reference proteome</keyword>
<keyword evidence="2" id="KW-0722">Serine protease inhibitor</keyword>
<dbReference type="EMBL" id="UZAF01020074">
    <property type="protein sequence ID" value="VDO66090.1"/>
    <property type="molecule type" value="Genomic_DNA"/>
</dbReference>
<keyword evidence="1" id="KW-0646">Protease inhibitor</keyword>
<dbReference type="Pfam" id="PF01826">
    <property type="entry name" value="TIL"/>
    <property type="match status" value="1"/>
</dbReference>
<evidence type="ECO:0000313" key="5">
    <source>
        <dbReference type="EMBL" id="VDO66090.1"/>
    </source>
</evidence>
<feature type="domain" description="TIL" evidence="4">
    <location>
        <begin position="162"/>
        <end position="218"/>
    </location>
</feature>
<keyword evidence="3" id="KW-1015">Disulfide bond</keyword>
<reference evidence="7" key="1">
    <citation type="submission" date="2017-02" db="UniProtKB">
        <authorList>
            <consortium name="WormBaseParasite"/>
        </authorList>
    </citation>
    <scope>IDENTIFICATION</scope>
</reference>
<name>A0A0N4X074_HAEPC</name>
<accession>A0A0N4X074</accession>
<dbReference type="PANTHER" id="PTHR23259">
    <property type="entry name" value="RIDDLE"/>
    <property type="match status" value="1"/>
</dbReference>
<organism evidence="7">
    <name type="scientific">Haemonchus placei</name>
    <name type="common">Barber's pole worm</name>
    <dbReference type="NCBI Taxonomy" id="6290"/>
    <lineage>
        <taxon>Eukaryota</taxon>
        <taxon>Metazoa</taxon>
        <taxon>Ecdysozoa</taxon>
        <taxon>Nematoda</taxon>
        <taxon>Chromadorea</taxon>
        <taxon>Rhabditida</taxon>
        <taxon>Rhabditina</taxon>
        <taxon>Rhabditomorpha</taxon>
        <taxon>Strongyloidea</taxon>
        <taxon>Trichostrongylidae</taxon>
        <taxon>Haemonchus</taxon>
    </lineage>
</organism>
<evidence type="ECO:0000313" key="7">
    <source>
        <dbReference type="WBParaSite" id="HPLM_0001764001-mRNA-1"/>
    </source>
</evidence>
<proteinExistence type="predicted"/>
<protein>
    <submittedName>
        <fullName evidence="7">TIL domain-containing protein</fullName>
    </submittedName>
</protein>
<reference evidence="5 6" key="2">
    <citation type="submission" date="2018-11" db="EMBL/GenBank/DDBJ databases">
        <authorList>
            <consortium name="Pathogen Informatics"/>
        </authorList>
    </citation>
    <scope>NUCLEOTIDE SEQUENCE [LARGE SCALE GENOMIC DNA]</scope>
    <source>
        <strain evidence="5 6">MHpl1</strain>
    </source>
</reference>
<evidence type="ECO:0000313" key="6">
    <source>
        <dbReference type="Proteomes" id="UP000268014"/>
    </source>
</evidence>
<dbReference type="Proteomes" id="UP000268014">
    <property type="component" value="Unassembled WGS sequence"/>
</dbReference>
<dbReference type="STRING" id="6290.A0A0N4X074"/>
<dbReference type="SUPFAM" id="SSF57567">
    <property type="entry name" value="Serine protease inhibitors"/>
    <property type="match status" value="1"/>
</dbReference>
<evidence type="ECO:0000256" key="3">
    <source>
        <dbReference type="ARBA" id="ARBA00023157"/>
    </source>
</evidence>
<evidence type="ECO:0000256" key="2">
    <source>
        <dbReference type="ARBA" id="ARBA00022900"/>
    </source>
</evidence>
<dbReference type="PANTHER" id="PTHR23259:SF60">
    <property type="entry name" value="TIL DOMAIN-CONTAINING PROTEIN"/>
    <property type="match status" value="1"/>
</dbReference>